<evidence type="ECO:0000259" key="3">
    <source>
        <dbReference type="Pfam" id="PF01494"/>
    </source>
</evidence>
<proteinExistence type="predicted"/>
<dbReference type="InterPro" id="IPR050493">
    <property type="entry name" value="FAD-dep_Monooxygenase_BioMet"/>
</dbReference>
<feature type="domain" description="FAD-binding" evidence="3">
    <location>
        <begin position="2"/>
        <end position="331"/>
    </location>
</feature>
<dbReference type="PANTHER" id="PTHR13789">
    <property type="entry name" value="MONOOXYGENASE"/>
    <property type="match status" value="1"/>
</dbReference>
<keyword evidence="5" id="KW-1185">Reference proteome</keyword>
<dbReference type="HOGENOM" id="CLU_009665_19_5_6"/>
<dbReference type="GO" id="GO:0071949">
    <property type="term" value="F:FAD binding"/>
    <property type="evidence" value="ECO:0007669"/>
    <property type="project" value="InterPro"/>
</dbReference>
<dbReference type="PRINTS" id="PR00420">
    <property type="entry name" value="RNGMNOXGNASE"/>
</dbReference>
<keyword evidence="1" id="KW-0560">Oxidoreductase</keyword>
<dbReference type="GO" id="GO:0004497">
    <property type="term" value="F:monooxygenase activity"/>
    <property type="evidence" value="ECO:0007669"/>
    <property type="project" value="UniProtKB-KW"/>
</dbReference>
<organism evidence="4 5">
    <name type="scientific">Shewanella violacea (strain JCM 10179 / CIP 106290 / LMG 19151 / DSS12)</name>
    <dbReference type="NCBI Taxonomy" id="637905"/>
    <lineage>
        <taxon>Bacteria</taxon>
        <taxon>Pseudomonadati</taxon>
        <taxon>Pseudomonadota</taxon>
        <taxon>Gammaproteobacteria</taxon>
        <taxon>Alteromonadales</taxon>
        <taxon>Shewanellaceae</taxon>
        <taxon>Shewanella</taxon>
    </lineage>
</organism>
<dbReference type="Pfam" id="PF01494">
    <property type="entry name" value="FAD_binding_3"/>
    <property type="match status" value="1"/>
</dbReference>
<name>D4ZKH2_SHEVD</name>
<dbReference type="RefSeq" id="WP_013051476.1">
    <property type="nucleotide sequence ID" value="NC_014012.1"/>
</dbReference>
<dbReference type="InterPro" id="IPR002938">
    <property type="entry name" value="FAD-bd"/>
</dbReference>
<dbReference type="STRING" id="637905.SVI_2200"/>
<dbReference type="EMBL" id="AP011177">
    <property type="protein sequence ID" value="BAJ02171.1"/>
    <property type="molecule type" value="Genomic_DNA"/>
</dbReference>
<gene>
    <name evidence="4" type="ordered locus">SVI_2200</name>
</gene>
<evidence type="ECO:0000313" key="4">
    <source>
        <dbReference type="EMBL" id="BAJ02171.1"/>
    </source>
</evidence>
<evidence type="ECO:0000256" key="1">
    <source>
        <dbReference type="ARBA" id="ARBA00023002"/>
    </source>
</evidence>
<dbReference type="eggNOG" id="COG0654">
    <property type="taxonomic scope" value="Bacteria"/>
</dbReference>
<protein>
    <submittedName>
        <fullName evidence="4">Monooxygenase family protein</fullName>
    </submittedName>
</protein>
<dbReference type="InterPro" id="IPR036188">
    <property type="entry name" value="FAD/NAD-bd_sf"/>
</dbReference>
<dbReference type="SUPFAM" id="SSF51905">
    <property type="entry name" value="FAD/NAD(P)-binding domain"/>
    <property type="match status" value="1"/>
</dbReference>
<evidence type="ECO:0000313" key="5">
    <source>
        <dbReference type="Proteomes" id="UP000002350"/>
    </source>
</evidence>
<dbReference type="KEGG" id="svo:SVI_2200"/>
<dbReference type="PANTHER" id="PTHR13789:SF309">
    <property type="entry name" value="PUTATIVE (AFU_ORTHOLOGUE AFUA_6G14510)-RELATED"/>
    <property type="match status" value="1"/>
</dbReference>
<evidence type="ECO:0000256" key="2">
    <source>
        <dbReference type="ARBA" id="ARBA00023033"/>
    </source>
</evidence>
<sequence>MKILIVGAGISGLSLARRLDDSTHEYTLIERTPTWSCDGAGICLPANAVAGLDKLGLKQKLLQSAHQVKAVSYVKPNGKIISSASLLEEPFNQQPFLALPRVKLLELLRQGMETKVRFGVSVKQINQYDEIADVEFDNGDSELFDLVVAADGINSQTRHMSFENPELEDLGVTNWRFLIEQDTQGLDPTYYLGSDNLFMRYPMPDNKVYCYAHILDETGKFESIKDKKAWLRRRFSGFDSKVVSAIECLEADTPVIQGRLKSVTCRDVYSGKVVLIGDALHGCPPTLQQGVGMGLEDAHCLADLLKTHKTTKTLLPAFKAQRLAQISWVIDESNRVIRLAGKGRTFIGRIMRNMVLRKTGPANVNGWRKLLLWDKDKAETP</sequence>
<dbReference type="AlphaFoldDB" id="D4ZKH2"/>
<dbReference type="Gene3D" id="3.50.50.60">
    <property type="entry name" value="FAD/NAD(P)-binding domain"/>
    <property type="match status" value="1"/>
</dbReference>
<dbReference type="OrthoDB" id="9782160at2"/>
<dbReference type="Proteomes" id="UP000002350">
    <property type="component" value="Chromosome"/>
</dbReference>
<accession>D4ZKH2</accession>
<keyword evidence="2 4" id="KW-0503">Monooxygenase</keyword>
<reference evidence="5" key="1">
    <citation type="journal article" date="2010" name="Mol. Biosyst.">
        <title>Complete genome sequence and comparative analysis of Shewanella violacea, a psychrophilic and piezophilic bacterium from deep sea floor sediments.</title>
        <authorList>
            <person name="Aono E."/>
            <person name="Baba T."/>
            <person name="Ara T."/>
            <person name="Nishi T."/>
            <person name="Nakamichi T."/>
            <person name="Inamoto E."/>
            <person name="Toyonaga H."/>
            <person name="Hasegawa M."/>
            <person name="Takai Y."/>
            <person name="Okumura Y."/>
            <person name="Baba M."/>
            <person name="Tomita M."/>
            <person name="Kato C."/>
            <person name="Oshima T."/>
            <person name="Nakasone K."/>
            <person name="Mori H."/>
        </authorList>
    </citation>
    <scope>NUCLEOTIDE SEQUENCE [LARGE SCALE GENOMIC DNA]</scope>
    <source>
        <strain evidence="5">JCM 10179 / CIP 106290 / LMG 19151 / DSS12</strain>
    </source>
</reference>